<dbReference type="KEGG" id="stp:Strop_4564"/>
<evidence type="ECO:0000313" key="3">
    <source>
        <dbReference type="Proteomes" id="UP000000235"/>
    </source>
</evidence>
<keyword evidence="3" id="KW-1185">Reference proteome</keyword>
<name>A4XDH6_SALTO</name>
<keyword evidence="1" id="KW-1133">Transmembrane helix</keyword>
<dbReference type="PATRIC" id="fig|369723.5.peg.4721"/>
<proteinExistence type="predicted"/>
<dbReference type="Proteomes" id="UP000000235">
    <property type="component" value="Chromosome"/>
</dbReference>
<feature type="transmembrane region" description="Helical" evidence="1">
    <location>
        <begin position="136"/>
        <end position="155"/>
    </location>
</feature>
<keyword evidence="1" id="KW-0812">Transmembrane</keyword>
<reference evidence="3" key="1">
    <citation type="journal article" date="2007" name="Proc. Natl. Acad. Sci. U.S.A.">
        <title>Genome sequencing reveals complex secondary metabolome in the marine actinomycete Salinispora tropica.</title>
        <authorList>
            <person name="Udwary D.W."/>
            <person name="Zeigler L."/>
            <person name="Asolkar R.N."/>
            <person name="Singan V."/>
            <person name="Lapidus A."/>
            <person name="Fenical W."/>
            <person name="Jensen P.R."/>
            <person name="Moore B.S."/>
        </authorList>
    </citation>
    <scope>NUCLEOTIDE SEQUENCE [LARGE SCALE GENOMIC DNA]</scope>
    <source>
        <strain evidence="3">ATCC BAA-916 / DSM 44818 / CNB-440</strain>
    </source>
</reference>
<keyword evidence="1" id="KW-0472">Membrane</keyword>
<dbReference type="RefSeq" id="WP_012015756.1">
    <property type="nucleotide sequence ID" value="NC_009380.1"/>
</dbReference>
<feature type="transmembrane region" description="Helical" evidence="1">
    <location>
        <begin position="106"/>
        <end position="124"/>
    </location>
</feature>
<gene>
    <name evidence="2" type="ordered locus">Strop_4564</name>
</gene>
<evidence type="ECO:0000313" key="2">
    <source>
        <dbReference type="EMBL" id="ABP56992.1"/>
    </source>
</evidence>
<dbReference type="eggNOG" id="ENOG50321WI">
    <property type="taxonomic scope" value="Bacteria"/>
</dbReference>
<dbReference type="EMBL" id="CP000667">
    <property type="protein sequence ID" value="ABP56992.1"/>
    <property type="molecule type" value="Genomic_DNA"/>
</dbReference>
<dbReference type="STRING" id="369723.Strop_4564"/>
<accession>A4XDH6</accession>
<organism evidence="2 3">
    <name type="scientific">Salinispora tropica (strain ATCC BAA-916 / DSM 44818 / JCM 13857 / NBRC 105044 / CNB-440)</name>
    <dbReference type="NCBI Taxonomy" id="369723"/>
    <lineage>
        <taxon>Bacteria</taxon>
        <taxon>Bacillati</taxon>
        <taxon>Actinomycetota</taxon>
        <taxon>Actinomycetes</taxon>
        <taxon>Micromonosporales</taxon>
        <taxon>Micromonosporaceae</taxon>
        <taxon>Salinispora</taxon>
    </lineage>
</organism>
<feature type="transmembrane region" description="Helical" evidence="1">
    <location>
        <begin position="212"/>
        <end position="229"/>
    </location>
</feature>
<dbReference type="AlphaFoldDB" id="A4XDH6"/>
<sequence>MTAVRLRPPLIGTAAVLAATHVLGVLFGDPPLRHAEVLALLVLAGYALLGELPEPRWVVPAALLVLVVEAYRTAPADIGHGSDQFLVVAPDGYSPPPVMLTDGLDLTWAALAASLLLLWAGRRWPAAYHQPVPRRGPVVPGTVLAVLLLTAYPAVRLSEFALDLSAGEQSTSASTDPVSAAVVRAGSVMLAPLVLGLAAICLTAVLFRRSRVIAALGAALLAVAALPQFDLALAKADLPVYAGPPSALAISFAITPSPLIAAPLPALAAAIELAAYVFLAVGLTRTGRREKTATNSPN</sequence>
<feature type="transmembrane region" description="Helical" evidence="1">
    <location>
        <begin position="181"/>
        <end position="205"/>
    </location>
</feature>
<evidence type="ECO:0000256" key="1">
    <source>
        <dbReference type="SAM" id="Phobius"/>
    </source>
</evidence>
<dbReference type="HOGENOM" id="CLU_936323_0_0_11"/>
<protein>
    <submittedName>
        <fullName evidence="2">Uncharacterized protein</fullName>
    </submittedName>
</protein>
<feature type="transmembrane region" description="Helical" evidence="1">
    <location>
        <begin position="260"/>
        <end position="281"/>
    </location>
</feature>